<organism evidence="6 7">
    <name type="scientific">Rubrimonas cliftonensis</name>
    <dbReference type="NCBI Taxonomy" id="89524"/>
    <lineage>
        <taxon>Bacteria</taxon>
        <taxon>Pseudomonadati</taxon>
        <taxon>Pseudomonadota</taxon>
        <taxon>Alphaproteobacteria</taxon>
        <taxon>Rhodobacterales</taxon>
        <taxon>Paracoccaceae</taxon>
        <taxon>Rubrimonas</taxon>
    </lineage>
</organism>
<sequence>MVDAAIACADVWKLYGAGGRSWLAGRADPSPEDARAAGFTPAVCGVSLTAARGEMLVVMGLSGSGKSTLLRCMARLTEVEAGVVRVAGRDIGALSPSQLVAMRRETMGMVFQSFALLPHRTALENVAFPLEMRGMGRRARTARARDLLALVGLEGREDFYPREMSGGQQQRVGIARSLAIEPEIWFLDEPFSALDPLIRREMQDEFLRLKAMRGRTIVFVTHDFTEALRLADRIAIMKDGRIEQIDAPDRIVLAPATDYVARFTAEIDRAGVVRAAALAEPLDAVDADAPGPAADADATVRQLGRMLVEDGRERIPVVAGGALIGVMSRRRALGILLGDAACPSRSTTRKPAPRAGRLRAGASPARVPASSGPR</sequence>
<dbReference type="SUPFAM" id="SSF52540">
    <property type="entry name" value="P-loop containing nucleoside triphosphate hydrolases"/>
    <property type="match status" value="1"/>
</dbReference>
<accession>A0A1H4G0A7</accession>
<feature type="domain" description="ABC transporter" evidence="5">
    <location>
        <begin position="6"/>
        <end position="264"/>
    </location>
</feature>
<dbReference type="PROSITE" id="PS50893">
    <property type="entry name" value="ABC_TRANSPORTER_2"/>
    <property type="match status" value="1"/>
</dbReference>
<keyword evidence="3 6" id="KW-0067">ATP-binding</keyword>
<dbReference type="InterPro" id="IPR003439">
    <property type="entry name" value="ABC_transporter-like_ATP-bd"/>
</dbReference>
<evidence type="ECO:0000259" key="5">
    <source>
        <dbReference type="PROSITE" id="PS50893"/>
    </source>
</evidence>
<dbReference type="FunFam" id="3.40.50.300:FF:000425">
    <property type="entry name" value="Probable ABC transporter, ATP-binding subunit"/>
    <property type="match status" value="1"/>
</dbReference>
<feature type="compositionally biased region" description="Low complexity" evidence="4">
    <location>
        <begin position="353"/>
        <end position="366"/>
    </location>
</feature>
<proteinExistence type="predicted"/>
<dbReference type="STRING" id="89524.SAMN05444370_1334"/>
<evidence type="ECO:0000256" key="1">
    <source>
        <dbReference type="ARBA" id="ARBA00022448"/>
    </source>
</evidence>
<feature type="region of interest" description="Disordered" evidence="4">
    <location>
        <begin position="343"/>
        <end position="374"/>
    </location>
</feature>
<evidence type="ECO:0000256" key="2">
    <source>
        <dbReference type="ARBA" id="ARBA00022741"/>
    </source>
</evidence>
<dbReference type="PROSITE" id="PS00211">
    <property type="entry name" value="ABC_TRANSPORTER_1"/>
    <property type="match status" value="1"/>
</dbReference>
<dbReference type="AlphaFoldDB" id="A0A1H4G0A7"/>
<dbReference type="Proteomes" id="UP000198703">
    <property type="component" value="Unassembled WGS sequence"/>
</dbReference>
<gene>
    <name evidence="6" type="ORF">SAMN05444370_1334</name>
</gene>
<dbReference type="InterPro" id="IPR051921">
    <property type="entry name" value="ABC_osmolyte_uptake_ATP-bind"/>
</dbReference>
<evidence type="ECO:0000313" key="7">
    <source>
        <dbReference type="Proteomes" id="UP000198703"/>
    </source>
</evidence>
<evidence type="ECO:0000313" key="6">
    <source>
        <dbReference type="EMBL" id="SEB02964.1"/>
    </source>
</evidence>
<evidence type="ECO:0000256" key="4">
    <source>
        <dbReference type="SAM" id="MobiDB-lite"/>
    </source>
</evidence>
<dbReference type="GO" id="GO:0016887">
    <property type="term" value="F:ATP hydrolysis activity"/>
    <property type="evidence" value="ECO:0007669"/>
    <property type="project" value="InterPro"/>
</dbReference>
<dbReference type="GO" id="GO:0005524">
    <property type="term" value="F:ATP binding"/>
    <property type="evidence" value="ECO:0007669"/>
    <property type="project" value="UniProtKB-KW"/>
</dbReference>
<dbReference type="InterPro" id="IPR017871">
    <property type="entry name" value="ABC_transporter-like_CS"/>
</dbReference>
<keyword evidence="7" id="KW-1185">Reference proteome</keyword>
<dbReference type="OrthoDB" id="9802264at2"/>
<protein>
    <submittedName>
        <fullName evidence="6">Glycine betaine/proline transport system ATP-binding protein</fullName>
    </submittedName>
</protein>
<dbReference type="PANTHER" id="PTHR43869">
    <property type="entry name" value="GLYCINE BETAINE/PROLINE BETAINE TRANSPORT SYSTEM ATP-BINDING PROTEIN PROV"/>
    <property type="match status" value="1"/>
</dbReference>
<reference evidence="6 7" key="1">
    <citation type="submission" date="2016-10" db="EMBL/GenBank/DDBJ databases">
        <authorList>
            <person name="de Groot N.N."/>
        </authorList>
    </citation>
    <scope>NUCLEOTIDE SEQUENCE [LARGE SCALE GENOMIC DNA]</scope>
    <source>
        <strain evidence="6 7">DSM 15345</strain>
    </source>
</reference>
<keyword evidence="2" id="KW-0547">Nucleotide-binding</keyword>
<keyword evidence="1" id="KW-0813">Transport</keyword>
<dbReference type="RefSeq" id="WP_093256473.1">
    <property type="nucleotide sequence ID" value="NZ_FNQM01000033.1"/>
</dbReference>
<name>A0A1H4G0A7_9RHOB</name>
<evidence type="ECO:0000256" key="3">
    <source>
        <dbReference type="ARBA" id="ARBA00022840"/>
    </source>
</evidence>
<dbReference type="EMBL" id="FNQM01000033">
    <property type="protein sequence ID" value="SEB02964.1"/>
    <property type="molecule type" value="Genomic_DNA"/>
</dbReference>
<dbReference type="InterPro" id="IPR027417">
    <property type="entry name" value="P-loop_NTPase"/>
</dbReference>
<dbReference type="Gene3D" id="3.40.50.300">
    <property type="entry name" value="P-loop containing nucleotide triphosphate hydrolases"/>
    <property type="match status" value="1"/>
</dbReference>
<dbReference type="InterPro" id="IPR003593">
    <property type="entry name" value="AAA+_ATPase"/>
</dbReference>
<dbReference type="GO" id="GO:0015697">
    <property type="term" value="P:quaternary ammonium group transport"/>
    <property type="evidence" value="ECO:0007669"/>
    <property type="project" value="UniProtKB-ARBA"/>
</dbReference>
<dbReference type="Pfam" id="PF00005">
    <property type="entry name" value="ABC_tran"/>
    <property type="match status" value="1"/>
</dbReference>
<dbReference type="SMART" id="SM00382">
    <property type="entry name" value="AAA"/>
    <property type="match status" value="1"/>
</dbReference>
<dbReference type="PANTHER" id="PTHR43869:SF1">
    <property type="entry name" value="GLYCINE BETAINE_PROLINE BETAINE TRANSPORT SYSTEM ATP-BINDING PROTEIN PROV"/>
    <property type="match status" value="1"/>
</dbReference>